<name>A0A327ZDC3_9ACTN</name>
<dbReference type="PROSITE" id="PS00624">
    <property type="entry name" value="GMC_OXRED_2"/>
    <property type="match status" value="1"/>
</dbReference>
<sequence>MIIGGGTAGSVVASRLSADPDVRVCLLKTEFDYDDPIMSQMRGNSYVRHSRASFRDCGFLPPPDDFAAWVAAGATGWSYDEMLPYWDRLSPVAVRDRSPLAEDFVAACRTALGVPIRDDFNDGPFTDGAGFLPGLVVPPSPDRDRPNLTILDETRAEHLDPGRGVTVRGDQLIRARHEYVLCAGAISTPILLLRSGIGPAAHLENDLGFEVRADLPGVGEHLLDHPASVIVWEAARPIPEADAAAGLFVRRDPALTGHDLAFQLRQTPEEIALTAAVPRPRAAGRLRLSGADPWGKPVLEQHPDSYDERTLVDGMRLAREVAVTEPFASWITREIAPGPDLRGDEELTAYGRAALGRTAGTCRIGAVVDPELRLHGFDNVRIADASVFPEMPSVNPAATVLMVAERAADLISESFAGEKGRKKEGEQR</sequence>
<accession>A0A327ZDC3</accession>
<dbReference type="InterPro" id="IPR000172">
    <property type="entry name" value="GMC_OxRdtase_N"/>
</dbReference>
<evidence type="ECO:0000313" key="3">
    <source>
        <dbReference type="EMBL" id="RAK38142.1"/>
    </source>
</evidence>
<dbReference type="SUPFAM" id="SSF54373">
    <property type="entry name" value="FAD-linked reductases, C-terminal domain"/>
    <property type="match status" value="1"/>
</dbReference>
<comment type="similarity">
    <text evidence="1">Belongs to the GMC oxidoreductase family.</text>
</comment>
<organism evidence="3 4">
    <name type="scientific">Actinoplanes lutulentus</name>
    <dbReference type="NCBI Taxonomy" id="1287878"/>
    <lineage>
        <taxon>Bacteria</taxon>
        <taxon>Bacillati</taxon>
        <taxon>Actinomycetota</taxon>
        <taxon>Actinomycetes</taxon>
        <taxon>Micromonosporales</taxon>
        <taxon>Micromonosporaceae</taxon>
        <taxon>Actinoplanes</taxon>
    </lineage>
</organism>
<dbReference type="Pfam" id="PF00732">
    <property type="entry name" value="GMC_oxred_N"/>
    <property type="match status" value="1"/>
</dbReference>
<dbReference type="InterPro" id="IPR007867">
    <property type="entry name" value="GMC_OxRtase_C"/>
</dbReference>
<dbReference type="PANTHER" id="PTHR11552:SF152">
    <property type="entry name" value="OXIDASE (CODA), PUTATIVE (AFU_ORTHOLOGUE AFUA_8G04090)-RELATED"/>
    <property type="match status" value="1"/>
</dbReference>
<keyword evidence="4" id="KW-1185">Reference proteome</keyword>
<proteinExistence type="inferred from homology"/>
<dbReference type="EMBL" id="QLMJ01000005">
    <property type="protein sequence ID" value="RAK38142.1"/>
    <property type="molecule type" value="Genomic_DNA"/>
</dbReference>
<evidence type="ECO:0000313" key="4">
    <source>
        <dbReference type="Proteomes" id="UP000249341"/>
    </source>
</evidence>
<evidence type="ECO:0000259" key="2">
    <source>
        <dbReference type="PROSITE" id="PS00624"/>
    </source>
</evidence>
<gene>
    <name evidence="3" type="ORF">B0I29_10588</name>
</gene>
<comment type="caution">
    <text evidence="3">The sequence shown here is derived from an EMBL/GenBank/DDBJ whole genome shotgun (WGS) entry which is preliminary data.</text>
</comment>
<dbReference type="PANTHER" id="PTHR11552">
    <property type="entry name" value="GLUCOSE-METHANOL-CHOLINE GMC OXIDOREDUCTASE"/>
    <property type="match status" value="1"/>
</dbReference>
<dbReference type="Gene3D" id="3.30.410.40">
    <property type="match status" value="1"/>
</dbReference>
<dbReference type="GO" id="GO:0016614">
    <property type="term" value="F:oxidoreductase activity, acting on CH-OH group of donors"/>
    <property type="evidence" value="ECO:0007669"/>
    <property type="project" value="InterPro"/>
</dbReference>
<dbReference type="Gene3D" id="3.50.50.60">
    <property type="entry name" value="FAD/NAD(P)-binding domain"/>
    <property type="match status" value="2"/>
</dbReference>
<feature type="domain" description="Glucose-methanol-choline oxidoreductase N-terminal" evidence="2">
    <location>
        <begin position="184"/>
        <end position="198"/>
    </location>
</feature>
<dbReference type="PIRSF" id="PIRSF000137">
    <property type="entry name" value="Alcohol_oxidase"/>
    <property type="match status" value="1"/>
</dbReference>
<evidence type="ECO:0000256" key="1">
    <source>
        <dbReference type="ARBA" id="ARBA00010790"/>
    </source>
</evidence>
<dbReference type="GO" id="GO:0050660">
    <property type="term" value="F:flavin adenine dinucleotide binding"/>
    <property type="evidence" value="ECO:0007669"/>
    <property type="project" value="InterPro"/>
</dbReference>
<dbReference type="InterPro" id="IPR036188">
    <property type="entry name" value="FAD/NAD-bd_sf"/>
</dbReference>
<dbReference type="Proteomes" id="UP000249341">
    <property type="component" value="Unassembled WGS sequence"/>
</dbReference>
<reference evidence="3 4" key="1">
    <citation type="submission" date="2018-06" db="EMBL/GenBank/DDBJ databases">
        <title>Genomic Encyclopedia of Type Strains, Phase III (KMG-III): the genomes of soil and plant-associated and newly described type strains.</title>
        <authorList>
            <person name="Whitman W."/>
        </authorList>
    </citation>
    <scope>NUCLEOTIDE SEQUENCE [LARGE SCALE GENOMIC DNA]</scope>
    <source>
        <strain evidence="3 4">CGMCC 4.7090</strain>
    </source>
</reference>
<dbReference type="InterPro" id="IPR012132">
    <property type="entry name" value="GMC_OxRdtase"/>
</dbReference>
<dbReference type="SUPFAM" id="SSF51905">
    <property type="entry name" value="FAD/NAD(P)-binding domain"/>
    <property type="match status" value="1"/>
</dbReference>
<dbReference type="Pfam" id="PF05199">
    <property type="entry name" value="GMC_oxred_C"/>
    <property type="match status" value="1"/>
</dbReference>
<dbReference type="AlphaFoldDB" id="A0A327ZDC3"/>
<protein>
    <submittedName>
        <fullName evidence="3">Choline dehydrogenase-like flavoprotein</fullName>
    </submittedName>
</protein>